<proteinExistence type="predicted"/>
<evidence type="ECO:0000313" key="2">
    <source>
        <dbReference type="Proteomes" id="UP000028837"/>
    </source>
</evidence>
<accession>A0A086KVP4</accession>
<dbReference type="Proteomes" id="UP000028837">
    <property type="component" value="Unassembled WGS sequence"/>
</dbReference>
<feature type="non-terminal residue" evidence="1">
    <location>
        <position position="18"/>
    </location>
</feature>
<protein>
    <submittedName>
        <fullName evidence="1">Uncharacterized protein</fullName>
    </submittedName>
</protein>
<sequence>SVLSSQAQATIARLEKRP</sequence>
<evidence type="ECO:0000313" key="1">
    <source>
        <dbReference type="EMBL" id="KFG48462.1"/>
    </source>
</evidence>
<reference evidence="1 2" key="1">
    <citation type="submission" date="2014-02" db="EMBL/GenBank/DDBJ databases">
        <authorList>
            <person name="Sibley D."/>
            <person name="Venepally P."/>
            <person name="Karamycheva S."/>
            <person name="Hadjithomas M."/>
            <person name="Khan A."/>
            <person name="Brunk B."/>
            <person name="Roos D."/>
            <person name="Caler E."/>
            <person name="Lorenzi H."/>
        </authorList>
    </citation>
    <scope>NUCLEOTIDE SEQUENCE [LARGE SCALE GENOMIC DNA]</scope>
    <source>
        <strain evidence="1 2">GAB2-2007-GAL-DOM2</strain>
    </source>
</reference>
<dbReference type="EMBL" id="AHZU02000103">
    <property type="protein sequence ID" value="KFG48462.1"/>
    <property type="molecule type" value="Genomic_DNA"/>
</dbReference>
<gene>
    <name evidence="1" type="ORF">TGDOM2_231130C</name>
</gene>
<comment type="caution">
    <text evidence="1">The sequence shown here is derived from an EMBL/GenBank/DDBJ whole genome shotgun (WGS) entry which is preliminary data.</text>
</comment>
<dbReference type="AlphaFoldDB" id="A0A086KVP4"/>
<organism evidence="1 2">
    <name type="scientific">Toxoplasma gondii GAB2-2007-GAL-DOM2</name>
    <dbReference type="NCBI Taxonomy" id="1130820"/>
    <lineage>
        <taxon>Eukaryota</taxon>
        <taxon>Sar</taxon>
        <taxon>Alveolata</taxon>
        <taxon>Apicomplexa</taxon>
        <taxon>Conoidasida</taxon>
        <taxon>Coccidia</taxon>
        <taxon>Eucoccidiorida</taxon>
        <taxon>Eimeriorina</taxon>
        <taxon>Sarcocystidae</taxon>
        <taxon>Toxoplasma</taxon>
    </lineage>
</organism>
<feature type="non-terminal residue" evidence="1">
    <location>
        <position position="1"/>
    </location>
</feature>
<name>A0A086KVP4_TOXGO</name>
<dbReference type="VEuPathDB" id="ToxoDB:TGDOM2_231130C"/>